<dbReference type="OrthoDB" id="428854at2759"/>
<dbReference type="EMBL" id="BPQB01000046">
    <property type="protein sequence ID" value="GJE95167.1"/>
    <property type="molecule type" value="Genomic_DNA"/>
</dbReference>
<evidence type="ECO:0000256" key="1">
    <source>
        <dbReference type="ARBA" id="ARBA00004123"/>
    </source>
</evidence>
<feature type="compositionally biased region" description="Low complexity" evidence="10">
    <location>
        <begin position="16"/>
        <end position="30"/>
    </location>
</feature>
<evidence type="ECO:0000256" key="7">
    <source>
        <dbReference type="ARBA" id="ARBA00023242"/>
    </source>
</evidence>
<keyword evidence="6" id="KW-0862">Zinc</keyword>
<feature type="compositionally biased region" description="Basic residues" evidence="10">
    <location>
        <begin position="1"/>
        <end position="15"/>
    </location>
</feature>
<comment type="similarity">
    <text evidence="2">Belongs to the acetyltransferase family. ECO subfamily.</text>
</comment>
<keyword evidence="4" id="KW-0479">Metal-binding</keyword>
<name>A0A9P3GGG9_9APHY</name>
<evidence type="ECO:0000256" key="9">
    <source>
        <dbReference type="ARBA" id="ARBA00023315"/>
    </source>
</evidence>
<evidence type="ECO:0000256" key="2">
    <source>
        <dbReference type="ARBA" id="ARBA00005816"/>
    </source>
</evidence>
<dbReference type="Pfam" id="PF13880">
    <property type="entry name" value="Acetyltransf_13"/>
    <property type="match status" value="1"/>
</dbReference>
<dbReference type="AlphaFoldDB" id="A0A9P3GGG9"/>
<feature type="region of interest" description="Disordered" evidence="10">
    <location>
        <begin position="1"/>
        <end position="115"/>
    </location>
</feature>
<evidence type="ECO:0000259" key="12">
    <source>
        <dbReference type="Pfam" id="PF13880"/>
    </source>
</evidence>
<keyword evidence="14" id="KW-1185">Reference proteome</keyword>
<dbReference type="GO" id="GO:0005634">
    <property type="term" value="C:nucleus"/>
    <property type="evidence" value="ECO:0007669"/>
    <property type="project" value="UniProtKB-SubCell"/>
</dbReference>
<keyword evidence="3" id="KW-0808">Transferase</keyword>
<evidence type="ECO:0000256" key="10">
    <source>
        <dbReference type="SAM" id="MobiDB-lite"/>
    </source>
</evidence>
<evidence type="ECO:0000256" key="6">
    <source>
        <dbReference type="ARBA" id="ARBA00022833"/>
    </source>
</evidence>
<feature type="domain" description="N-acetyltransferase ESCO zinc-finger" evidence="11">
    <location>
        <begin position="118"/>
        <end position="155"/>
    </location>
</feature>
<dbReference type="GO" id="GO:0007064">
    <property type="term" value="P:mitotic sister chromatid cohesion"/>
    <property type="evidence" value="ECO:0007669"/>
    <property type="project" value="TreeGrafter"/>
</dbReference>
<evidence type="ECO:0000256" key="3">
    <source>
        <dbReference type="ARBA" id="ARBA00022679"/>
    </source>
</evidence>
<reference evidence="13 14" key="1">
    <citation type="submission" date="2021-08" db="EMBL/GenBank/DDBJ databases">
        <title>Draft Genome Sequence of Phanerochaete sordida strain YK-624.</title>
        <authorList>
            <person name="Mori T."/>
            <person name="Dohra H."/>
            <person name="Suzuki T."/>
            <person name="Kawagishi H."/>
            <person name="Hirai H."/>
        </authorList>
    </citation>
    <scope>NUCLEOTIDE SEQUENCE [LARGE SCALE GENOMIC DNA]</scope>
    <source>
        <strain evidence="13 14">YK-624</strain>
    </source>
</reference>
<dbReference type="GO" id="GO:0000785">
    <property type="term" value="C:chromatin"/>
    <property type="evidence" value="ECO:0007669"/>
    <property type="project" value="TreeGrafter"/>
</dbReference>
<evidence type="ECO:0000259" key="11">
    <source>
        <dbReference type="Pfam" id="PF13878"/>
    </source>
</evidence>
<keyword evidence="5" id="KW-0863">Zinc-finger</keyword>
<proteinExistence type="inferred from homology"/>
<evidence type="ECO:0000313" key="13">
    <source>
        <dbReference type="EMBL" id="GJE95167.1"/>
    </source>
</evidence>
<feature type="compositionally biased region" description="Low complexity" evidence="10">
    <location>
        <begin position="68"/>
        <end position="88"/>
    </location>
</feature>
<dbReference type="InterPro" id="IPR028009">
    <property type="entry name" value="ESCO_Acetyltransf_dom"/>
</dbReference>
<keyword evidence="8" id="KW-0131">Cell cycle</keyword>
<feature type="domain" description="N-acetyltransferase ESCO acetyl-transferase" evidence="12">
    <location>
        <begin position="305"/>
        <end position="366"/>
    </location>
</feature>
<gene>
    <name evidence="13" type="ORF">PsYK624_113480</name>
</gene>
<dbReference type="GO" id="GO:0008270">
    <property type="term" value="F:zinc ion binding"/>
    <property type="evidence" value="ECO:0007669"/>
    <property type="project" value="UniProtKB-KW"/>
</dbReference>
<dbReference type="InterPro" id="IPR028005">
    <property type="entry name" value="AcTrfase_ESCO_Znf_dom"/>
</dbReference>
<evidence type="ECO:0000256" key="4">
    <source>
        <dbReference type="ARBA" id="ARBA00022723"/>
    </source>
</evidence>
<dbReference type="GO" id="GO:0061733">
    <property type="term" value="F:protein-lysine-acetyltransferase activity"/>
    <property type="evidence" value="ECO:0007669"/>
    <property type="project" value="TreeGrafter"/>
</dbReference>
<comment type="subcellular location">
    <subcellularLocation>
        <location evidence="1">Nucleus</location>
    </subcellularLocation>
</comment>
<sequence length="372" mass="39553">MSSRVKRTYGSRAARHAPPTSSPPSALSSPPRRPAADNDTDHEDAVRRSASPTLKRKRASLEDLSINAPQARKPAASSSKSSAGTLSAWARDPVPKRKAKAKRTAKEPEQPKPRPLTQLHFALDTTVLRTCALCALTYTRGAPDDESLHRAHCARVQKGMEWGKEEEREAKNGKVQVEEVAGDVKLKNGTKGRIICFRADVGGKIGSKLSTLLDTINITLSAPAMAPESLQASKAYLFLLSPPPSSSSSTSVHREKIVGCVIAQRISSAMAIAPRDGSGDVAGAEIARDPSSAIRLLPTPLPTPLGIPRLFVSSSHRRQGVATALLTASANNFILGCPLDPKKGEVAFSQPTGLGGMVLEKWAGGNGRVFEE</sequence>
<evidence type="ECO:0000256" key="5">
    <source>
        <dbReference type="ARBA" id="ARBA00022771"/>
    </source>
</evidence>
<evidence type="ECO:0000313" key="14">
    <source>
        <dbReference type="Proteomes" id="UP000703269"/>
    </source>
</evidence>
<dbReference type="Proteomes" id="UP000703269">
    <property type="component" value="Unassembled WGS sequence"/>
</dbReference>
<keyword evidence="9" id="KW-0012">Acyltransferase</keyword>
<organism evidence="13 14">
    <name type="scientific">Phanerochaete sordida</name>
    <dbReference type="NCBI Taxonomy" id="48140"/>
    <lineage>
        <taxon>Eukaryota</taxon>
        <taxon>Fungi</taxon>
        <taxon>Dikarya</taxon>
        <taxon>Basidiomycota</taxon>
        <taxon>Agaricomycotina</taxon>
        <taxon>Agaricomycetes</taxon>
        <taxon>Polyporales</taxon>
        <taxon>Phanerochaetaceae</taxon>
        <taxon>Phanerochaete</taxon>
    </lineage>
</organism>
<comment type="caution">
    <text evidence="13">The sequence shown here is derived from an EMBL/GenBank/DDBJ whole genome shotgun (WGS) entry which is preliminary data.</text>
</comment>
<dbReference type="PANTHER" id="PTHR45884:SF2">
    <property type="entry name" value="N-ACETYLTRANSFERASE ECO"/>
    <property type="match status" value="1"/>
</dbReference>
<dbReference type="PANTHER" id="PTHR45884">
    <property type="entry name" value="N-ACETYLTRANSFERASE ECO"/>
    <property type="match status" value="1"/>
</dbReference>
<evidence type="ECO:0000256" key="8">
    <source>
        <dbReference type="ARBA" id="ARBA00023306"/>
    </source>
</evidence>
<protein>
    <submittedName>
        <fullName evidence="13">Zf-C2H2 and Acetyltransferase domain-containing protein</fullName>
    </submittedName>
</protein>
<accession>A0A9P3GGG9</accession>
<dbReference type="Pfam" id="PF13878">
    <property type="entry name" value="zf-C2H2_3"/>
    <property type="match status" value="1"/>
</dbReference>
<keyword evidence="7" id="KW-0539">Nucleus</keyword>